<keyword evidence="3" id="KW-1185">Reference proteome</keyword>
<evidence type="ECO:0000313" key="3">
    <source>
        <dbReference type="Proteomes" id="UP001500880"/>
    </source>
</evidence>
<reference evidence="2 3" key="1">
    <citation type="journal article" date="2019" name="Int. J. Syst. Evol. Microbiol.">
        <title>The Global Catalogue of Microorganisms (GCM) 10K type strain sequencing project: providing services to taxonomists for standard genome sequencing and annotation.</title>
        <authorList>
            <consortium name="The Broad Institute Genomics Platform"/>
            <consortium name="The Broad Institute Genome Sequencing Center for Infectious Disease"/>
            <person name="Wu L."/>
            <person name="Ma J."/>
        </authorList>
    </citation>
    <scope>NUCLEOTIDE SEQUENCE [LARGE SCALE GENOMIC DNA]</scope>
    <source>
        <strain evidence="2 3">JCM 12389</strain>
    </source>
</reference>
<dbReference type="RefSeq" id="WP_343844042.1">
    <property type="nucleotide sequence ID" value="NZ_BAAADO010000012.1"/>
</dbReference>
<proteinExistence type="predicted"/>
<protein>
    <submittedName>
        <fullName evidence="2">Uncharacterized protein</fullName>
    </submittedName>
</protein>
<evidence type="ECO:0000256" key="1">
    <source>
        <dbReference type="SAM" id="Phobius"/>
    </source>
</evidence>
<evidence type="ECO:0000313" key="2">
    <source>
        <dbReference type="EMBL" id="GAA0504449.1"/>
    </source>
</evidence>
<organism evidence="2 3">
    <name type="scientific">Salinibacillus aidingensis</name>
    <dbReference type="NCBI Taxonomy" id="237684"/>
    <lineage>
        <taxon>Bacteria</taxon>
        <taxon>Bacillati</taxon>
        <taxon>Bacillota</taxon>
        <taxon>Bacilli</taxon>
        <taxon>Bacillales</taxon>
        <taxon>Bacillaceae</taxon>
        <taxon>Salinibacillus</taxon>
    </lineage>
</organism>
<dbReference type="EMBL" id="BAAADO010000012">
    <property type="protein sequence ID" value="GAA0504449.1"/>
    <property type="molecule type" value="Genomic_DNA"/>
</dbReference>
<keyword evidence="1" id="KW-0472">Membrane</keyword>
<comment type="caution">
    <text evidence="2">The sequence shown here is derived from an EMBL/GenBank/DDBJ whole genome shotgun (WGS) entry which is preliminary data.</text>
</comment>
<feature type="transmembrane region" description="Helical" evidence="1">
    <location>
        <begin position="7"/>
        <end position="30"/>
    </location>
</feature>
<feature type="transmembrane region" description="Helical" evidence="1">
    <location>
        <begin position="64"/>
        <end position="87"/>
    </location>
</feature>
<keyword evidence="1" id="KW-0812">Transmembrane</keyword>
<sequence>MREFSWLSYWSLLLSIFPIPFLFAMMYALIRIHPYLGFFLISLSIILSLVFGFIAIFKDTEKNALAVMAIIISFGSGVFFAFLLMMAQMGTTG</sequence>
<feature type="transmembrane region" description="Helical" evidence="1">
    <location>
        <begin position="36"/>
        <end position="57"/>
    </location>
</feature>
<dbReference type="Proteomes" id="UP001500880">
    <property type="component" value="Unassembled WGS sequence"/>
</dbReference>
<name>A0ABN1BTA6_9BACI</name>
<accession>A0ABN1BTA6</accession>
<gene>
    <name evidence="2" type="ORF">GCM10008986_34990</name>
</gene>
<keyword evidence="1" id="KW-1133">Transmembrane helix</keyword>